<dbReference type="EMBL" id="BLYO01000183">
    <property type="protein sequence ID" value="GFO99062.1"/>
    <property type="molecule type" value="Genomic_DNA"/>
</dbReference>
<organism evidence="1 2">
    <name type="scientific">Lactobacillus helveticus</name>
    <name type="common">Lactobacillus suntoryeus</name>
    <dbReference type="NCBI Taxonomy" id="1587"/>
    <lineage>
        <taxon>Bacteria</taxon>
        <taxon>Bacillati</taxon>
        <taxon>Bacillota</taxon>
        <taxon>Bacilli</taxon>
        <taxon>Lactobacillales</taxon>
        <taxon>Lactobacillaceae</taxon>
        <taxon>Lactobacillus</taxon>
    </lineage>
</organism>
<dbReference type="Proteomes" id="UP000618094">
    <property type="component" value="Unassembled WGS sequence"/>
</dbReference>
<gene>
    <name evidence="1" type="ORF">LHEH8_08180</name>
</gene>
<name>A0A8H9KGI5_LACHE</name>
<evidence type="ECO:0000313" key="1">
    <source>
        <dbReference type="EMBL" id="GFO99062.1"/>
    </source>
</evidence>
<sequence>MIKIFEGYAFVQVNTFGIIQQIDEEKFGNYNKLLRVFLPIQNLYLAYRNVNLQFSLL</sequence>
<proteinExistence type="predicted"/>
<reference evidence="1" key="1">
    <citation type="submission" date="2020-07" db="EMBL/GenBank/DDBJ databases">
        <title>Draft genome sequence of Lactobacillus helveticus strain H-8.</title>
        <authorList>
            <person name="Endo A."/>
            <person name="Maeno S."/>
            <person name="Kido Y."/>
        </authorList>
    </citation>
    <scope>NUCLEOTIDE SEQUENCE</scope>
    <source>
        <strain evidence="1">H-8</strain>
    </source>
</reference>
<comment type="caution">
    <text evidence="1">The sequence shown here is derived from an EMBL/GenBank/DDBJ whole genome shotgun (WGS) entry which is preliminary data.</text>
</comment>
<protein>
    <submittedName>
        <fullName evidence="1">Uncharacterized protein</fullName>
    </submittedName>
</protein>
<dbReference type="AlphaFoldDB" id="A0A8H9KGI5"/>
<accession>A0A8H9KGI5</accession>
<evidence type="ECO:0000313" key="2">
    <source>
        <dbReference type="Proteomes" id="UP000618094"/>
    </source>
</evidence>